<protein>
    <submittedName>
        <fullName evidence="1">Uncharacterized protein</fullName>
    </submittedName>
</protein>
<accession>A0ABP0G8S4</accession>
<name>A0ABP0G8S4_CLALP</name>
<proteinExistence type="predicted"/>
<sequence length="75" mass="8516">MHDRRLLLFTIPVHRCYFYVLTCPKHVKSMGGNPGGDGGDMSQCPAQYIALTSRVVGRWFRDRESSLIESDLLTD</sequence>
<reference evidence="1 2" key="1">
    <citation type="submission" date="2024-02" db="EMBL/GenBank/DDBJ databases">
        <authorList>
            <person name="Daric V."/>
            <person name="Darras S."/>
        </authorList>
    </citation>
    <scope>NUCLEOTIDE SEQUENCE [LARGE SCALE GENOMIC DNA]</scope>
</reference>
<organism evidence="1 2">
    <name type="scientific">Clavelina lepadiformis</name>
    <name type="common">Light-bulb sea squirt</name>
    <name type="synonym">Ascidia lepadiformis</name>
    <dbReference type="NCBI Taxonomy" id="159417"/>
    <lineage>
        <taxon>Eukaryota</taxon>
        <taxon>Metazoa</taxon>
        <taxon>Chordata</taxon>
        <taxon>Tunicata</taxon>
        <taxon>Ascidiacea</taxon>
        <taxon>Aplousobranchia</taxon>
        <taxon>Clavelinidae</taxon>
        <taxon>Clavelina</taxon>
    </lineage>
</organism>
<keyword evidence="2" id="KW-1185">Reference proteome</keyword>
<dbReference type="EMBL" id="CAWYQH010000108">
    <property type="protein sequence ID" value="CAK8688211.1"/>
    <property type="molecule type" value="Genomic_DNA"/>
</dbReference>
<gene>
    <name evidence="1" type="ORF">CVLEPA_LOCUS20235</name>
</gene>
<comment type="caution">
    <text evidence="1">The sequence shown here is derived from an EMBL/GenBank/DDBJ whole genome shotgun (WGS) entry which is preliminary data.</text>
</comment>
<evidence type="ECO:0000313" key="2">
    <source>
        <dbReference type="Proteomes" id="UP001642483"/>
    </source>
</evidence>
<dbReference type="Proteomes" id="UP001642483">
    <property type="component" value="Unassembled WGS sequence"/>
</dbReference>
<evidence type="ECO:0000313" key="1">
    <source>
        <dbReference type="EMBL" id="CAK8688211.1"/>
    </source>
</evidence>